<keyword evidence="3" id="KW-1185">Reference proteome</keyword>
<gene>
    <name evidence="2" type="ORF">AQZ52_01175</name>
</gene>
<feature type="domain" description="HTH araC/xylS-type" evidence="1">
    <location>
        <begin position="147"/>
        <end position="247"/>
    </location>
</feature>
<dbReference type="PROSITE" id="PS01124">
    <property type="entry name" value="HTH_ARAC_FAMILY_2"/>
    <property type="match status" value="1"/>
</dbReference>
<dbReference type="OrthoDB" id="2559672at2"/>
<dbReference type="Gene3D" id="1.10.10.60">
    <property type="entry name" value="Homeodomain-like"/>
    <property type="match status" value="1"/>
</dbReference>
<reference evidence="2 3" key="1">
    <citation type="submission" date="2015-10" db="EMBL/GenBank/DDBJ databases">
        <title>Draft genome sequence of Novosphingobium fuchskuhlense DSM 25065 isolated from a surface water sample of the southwest basin of Lake Grosse Fuchskuhle.</title>
        <authorList>
            <person name="Ruckert C."/>
            <person name="Winkler A."/>
            <person name="Glaeser J."/>
            <person name="Grossart H.-P."/>
            <person name="Kalinowski J."/>
            <person name="Glaeser S."/>
        </authorList>
    </citation>
    <scope>NUCLEOTIDE SEQUENCE [LARGE SCALE GENOMIC DNA]</scope>
    <source>
        <strain evidence="2 3">FNE08-7</strain>
    </source>
</reference>
<dbReference type="SMART" id="SM00342">
    <property type="entry name" value="HTH_ARAC"/>
    <property type="match status" value="1"/>
</dbReference>
<dbReference type="STRING" id="1117702.AQZ52_01175"/>
<dbReference type="Proteomes" id="UP000058012">
    <property type="component" value="Unassembled WGS sequence"/>
</dbReference>
<dbReference type="Pfam" id="PF12833">
    <property type="entry name" value="HTH_18"/>
    <property type="match status" value="1"/>
</dbReference>
<name>A0A117UZN5_9SPHN</name>
<dbReference type="InterPro" id="IPR018060">
    <property type="entry name" value="HTH_AraC"/>
</dbReference>
<sequence length="276" mass="30402">MRPFFTTFYITEIDAGLDGRVVDHLHPEWANLRIIEGVLPVSVIRQQSPFPAMAGIVTGPTSTAVRFTTGTSRIWGIGLLPLGWAKFVTAPAHLFADQLYDPLVVPAFAPIRPLVETLFGPAPDEAAELARITRHFESLAAREVPEEARIRSAHKALVDPDVASVAAMAESAGLASHTLERLCRRHFGFPPSLLLRRQRFMRSLSQYMLDPSLTWIGAIDSHYHDQAQFVREFHRFMGMSPRAYAALPHPVLAGVMRARMAAAGAPVQALHDPSGD</sequence>
<evidence type="ECO:0000313" key="3">
    <source>
        <dbReference type="Proteomes" id="UP000058012"/>
    </source>
</evidence>
<dbReference type="AlphaFoldDB" id="A0A117UZN5"/>
<accession>A0A117UZN5</accession>
<evidence type="ECO:0000313" key="2">
    <source>
        <dbReference type="EMBL" id="KUR73791.1"/>
    </source>
</evidence>
<comment type="caution">
    <text evidence="2">The sequence shown here is derived from an EMBL/GenBank/DDBJ whole genome shotgun (WGS) entry which is preliminary data.</text>
</comment>
<evidence type="ECO:0000259" key="1">
    <source>
        <dbReference type="PROSITE" id="PS01124"/>
    </source>
</evidence>
<proteinExistence type="predicted"/>
<protein>
    <recommendedName>
        <fullName evidence="1">HTH araC/xylS-type domain-containing protein</fullName>
    </recommendedName>
</protein>
<organism evidence="2 3">
    <name type="scientific">Novosphingobium fuchskuhlense</name>
    <dbReference type="NCBI Taxonomy" id="1117702"/>
    <lineage>
        <taxon>Bacteria</taxon>
        <taxon>Pseudomonadati</taxon>
        <taxon>Pseudomonadota</taxon>
        <taxon>Alphaproteobacteria</taxon>
        <taxon>Sphingomonadales</taxon>
        <taxon>Sphingomonadaceae</taxon>
        <taxon>Novosphingobium</taxon>
    </lineage>
</organism>
<dbReference type="GO" id="GO:0003700">
    <property type="term" value="F:DNA-binding transcription factor activity"/>
    <property type="evidence" value="ECO:0007669"/>
    <property type="project" value="InterPro"/>
</dbReference>
<dbReference type="EMBL" id="LLZS01000001">
    <property type="protein sequence ID" value="KUR73791.1"/>
    <property type="molecule type" value="Genomic_DNA"/>
</dbReference>
<dbReference type="GO" id="GO:0043565">
    <property type="term" value="F:sequence-specific DNA binding"/>
    <property type="evidence" value="ECO:0007669"/>
    <property type="project" value="InterPro"/>
</dbReference>